<dbReference type="InterPro" id="IPR036259">
    <property type="entry name" value="MFS_trans_sf"/>
</dbReference>
<keyword evidence="8" id="KW-1185">Reference proteome</keyword>
<dbReference type="GO" id="GO:0012505">
    <property type="term" value="C:endomembrane system"/>
    <property type="evidence" value="ECO:0007669"/>
    <property type="project" value="UniProtKB-SubCell"/>
</dbReference>
<proteinExistence type="predicted"/>
<evidence type="ECO:0000256" key="2">
    <source>
        <dbReference type="ARBA" id="ARBA00022448"/>
    </source>
</evidence>
<dbReference type="PANTHER" id="PTHR23519">
    <property type="entry name" value="AUTOPHAGY-RELATED PROTEIN 22"/>
    <property type="match status" value="1"/>
</dbReference>
<feature type="transmembrane region" description="Helical" evidence="6">
    <location>
        <begin position="459"/>
        <end position="478"/>
    </location>
</feature>
<dbReference type="SUPFAM" id="SSF103473">
    <property type="entry name" value="MFS general substrate transporter"/>
    <property type="match status" value="1"/>
</dbReference>
<comment type="subcellular location">
    <subcellularLocation>
        <location evidence="1">Endomembrane system</location>
        <topology evidence="1">Multi-pass membrane protein</topology>
    </subcellularLocation>
</comment>
<feature type="transmembrane region" description="Helical" evidence="6">
    <location>
        <begin position="333"/>
        <end position="354"/>
    </location>
</feature>
<dbReference type="InterPro" id="IPR050495">
    <property type="entry name" value="ATG22/LtaA_families"/>
</dbReference>
<dbReference type="Pfam" id="PF11700">
    <property type="entry name" value="ATG22"/>
    <property type="match status" value="1"/>
</dbReference>
<name>A0A1Q5PTL5_9ACTO</name>
<feature type="transmembrane region" description="Helical" evidence="6">
    <location>
        <begin position="424"/>
        <end position="444"/>
    </location>
</feature>
<sequence length="531" mass="56859">MPVNRTSSASAVSQNDPVKNKHVLSWALWDWGSSAISTVVVTFVFAVYITSSQFGDPDDNSATLSFGLMIAGICIALLAPITGQRADRAGKGVRWLAINSGLVVASTVALYFINPRGDFLPSFLQFGQTPQESMLIIGIFLLGAGSVFMEFAYVNYNAMLASISTEKTIGRISGLGWGLGYLGGIVVMLLVYVGFIAPEVGWFGVTAENGQAVRVSMLFTAGWFALFGIPVLISQYRLNKARAAARLLERADGEADAETVAGMVRIADAGGKGESILQTYRHLGRTIAALYRNSPSALLFLCASAVFRDGLAGVFAFGGVIAAGTFAFTDSEVIYFGVAANVVAGIATVSFGYLDDRLGAKRVILISLWSMIAAGLGIFLFHSYGKIVFWLLGLVLCIFVGPAQSASRTYLGRLIPPGREGEIFGLYATTGRAVSFLTPAMFYGCIKLGRSILGPDANVQYWGILGIVIVLALGLGLLMPVRRYKALREAARTTWGKSAAKLLAGKARRDEKKSRELWGVEEIREEVPVDA</sequence>
<feature type="transmembrane region" description="Helical" evidence="6">
    <location>
        <begin position="93"/>
        <end position="113"/>
    </location>
</feature>
<keyword evidence="4 6" id="KW-1133">Transmembrane helix</keyword>
<feature type="transmembrane region" description="Helical" evidence="6">
    <location>
        <begin position="133"/>
        <end position="154"/>
    </location>
</feature>
<evidence type="ECO:0000256" key="6">
    <source>
        <dbReference type="SAM" id="Phobius"/>
    </source>
</evidence>
<keyword evidence="2" id="KW-0813">Transport</keyword>
<gene>
    <name evidence="7" type="ORF">BSZ40_10260</name>
</gene>
<feature type="transmembrane region" description="Helical" evidence="6">
    <location>
        <begin position="175"/>
        <end position="195"/>
    </location>
</feature>
<feature type="transmembrane region" description="Helical" evidence="6">
    <location>
        <begin position="28"/>
        <end position="49"/>
    </location>
</feature>
<accession>A0A1Q5PTL5</accession>
<evidence type="ECO:0008006" key="9">
    <source>
        <dbReference type="Google" id="ProtNLM"/>
    </source>
</evidence>
<feature type="transmembrane region" description="Helical" evidence="6">
    <location>
        <begin position="61"/>
        <end position="81"/>
    </location>
</feature>
<dbReference type="EMBL" id="MQVS01000013">
    <property type="protein sequence ID" value="OKL50904.1"/>
    <property type="molecule type" value="Genomic_DNA"/>
</dbReference>
<dbReference type="PANTHER" id="PTHR23519:SF1">
    <property type="entry name" value="AUTOPHAGY-RELATED PROTEIN 22"/>
    <property type="match status" value="1"/>
</dbReference>
<dbReference type="InterPro" id="IPR024671">
    <property type="entry name" value="Atg22-like"/>
</dbReference>
<keyword evidence="5 6" id="KW-0472">Membrane</keyword>
<dbReference type="Gene3D" id="1.20.1250.20">
    <property type="entry name" value="MFS general substrate transporter like domains"/>
    <property type="match status" value="2"/>
</dbReference>
<protein>
    <recommendedName>
        <fullName evidence="9">MFS transporter</fullName>
    </recommendedName>
</protein>
<evidence type="ECO:0000313" key="7">
    <source>
        <dbReference type="EMBL" id="OKL50904.1"/>
    </source>
</evidence>
<feature type="transmembrane region" description="Helical" evidence="6">
    <location>
        <begin position="387"/>
        <end position="403"/>
    </location>
</feature>
<organism evidence="7 8">
    <name type="scientific">Buchananella hordeovulneris</name>
    <dbReference type="NCBI Taxonomy" id="52770"/>
    <lineage>
        <taxon>Bacteria</taxon>
        <taxon>Bacillati</taxon>
        <taxon>Actinomycetota</taxon>
        <taxon>Actinomycetes</taxon>
        <taxon>Actinomycetales</taxon>
        <taxon>Actinomycetaceae</taxon>
        <taxon>Buchananella</taxon>
    </lineage>
</organism>
<evidence type="ECO:0000256" key="3">
    <source>
        <dbReference type="ARBA" id="ARBA00022692"/>
    </source>
</evidence>
<dbReference type="InParanoid" id="A0A1Q5PTL5"/>
<dbReference type="STRING" id="52770.BSZ40_10260"/>
<comment type="caution">
    <text evidence="7">The sequence shown here is derived from an EMBL/GenBank/DDBJ whole genome shotgun (WGS) entry which is preliminary data.</text>
</comment>
<evidence type="ECO:0000256" key="5">
    <source>
        <dbReference type="ARBA" id="ARBA00023136"/>
    </source>
</evidence>
<evidence type="ECO:0000313" key="8">
    <source>
        <dbReference type="Proteomes" id="UP000185612"/>
    </source>
</evidence>
<evidence type="ECO:0000256" key="4">
    <source>
        <dbReference type="ARBA" id="ARBA00022989"/>
    </source>
</evidence>
<dbReference type="Proteomes" id="UP000185612">
    <property type="component" value="Unassembled WGS sequence"/>
</dbReference>
<reference evidence="8" key="1">
    <citation type="submission" date="2016-12" db="EMBL/GenBank/DDBJ databases">
        <authorList>
            <person name="Meng X."/>
        </authorList>
    </citation>
    <scope>NUCLEOTIDE SEQUENCE [LARGE SCALE GENOMIC DNA]</scope>
    <source>
        <strain evidence="8">DSM 20732</strain>
    </source>
</reference>
<dbReference type="FunCoup" id="A0A1Q5PTL5">
    <property type="interactions" value="3"/>
</dbReference>
<keyword evidence="3 6" id="KW-0812">Transmembrane</keyword>
<feature type="transmembrane region" description="Helical" evidence="6">
    <location>
        <begin position="298"/>
        <end position="327"/>
    </location>
</feature>
<feature type="transmembrane region" description="Helical" evidence="6">
    <location>
        <begin position="215"/>
        <end position="233"/>
    </location>
</feature>
<feature type="transmembrane region" description="Helical" evidence="6">
    <location>
        <begin position="363"/>
        <end position="381"/>
    </location>
</feature>
<evidence type="ECO:0000256" key="1">
    <source>
        <dbReference type="ARBA" id="ARBA00004127"/>
    </source>
</evidence>
<dbReference type="AlphaFoldDB" id="A0A1Q5PTL5"/>